<sequence>MTFERRKTLENLLLDLTRSFHPNDVPADHVCRPTRYQVCSHGRGGAPLLDRLALLVPASQSTAPENPDAPGRGSGARKSVGSPAPWSAPAAELLDEVMRGAAELERQARCALGLPEFQEEEIATVRLGRRVVEAPTPVYDSGGGRGRRALARLPGLAMQLREVGHPLGVIELADGRLRPGRIEQAVSRWHTRAMELTGFEVPWQRMPPGLNPDRAQDAERWIRTQAGPVCASPACSHDVCGLARVVEAQGRPRLGPVCASCAHRSCGRIRRRRQRYLAWSCPTCFADSLRVNPLTGTVRCLRESCSDQDWTMEELEENASDPWGDFDG</sequence>
<proteinExistence type="predicted"/>
<evidence type="ECO:0000256" key="1">
    <source>
        <dbReference type="SAM" id="MobiDB-lite"/>
    </source>
</evidence>
<name>A0A967EAE2_9MICO</name>
<reference evidence="2" key="1">
    <citation type="submission" date="2020-03" db="EMBL/GenBank/DDBJ databases">
        <title>Draft sequencing of Calidifontibacter sp. DB0510.</title>
        <authorList>
            <person name="Kim D.-U."/>
        </authorList>
    </citation>
    <scope>NUCLEOTIDE SEQUENCE</scope>
    <source>
        <strain evidence="2">DB0510</strain>
    </source>
</reference>
<dbReference type="AlphaFoldDB" id="A0A967EAE2"/>
<keyword evidence="3" id="KW-1185">Reference proteome</keyword>
<comment type="caution">
    <text evidence="2">The sequence shown here is derived from an EMBL/GenBank/DDBJ whole genome shotgun (WGS) entry which is preliminary data.</text>
</comment>
<dbReference type="RefSeq" id="WP_166195932.1">
    <property type="nucleotide sequence ID" value="NZ_JAAOIV010000005.1"/>
</dbReference>
<accession>A0A967EAE2</accession>
<protein>
    <submittedName>
        <fullName evidence="2">Uncharacterized protein</fullName>
    </submittedName>
</protein>
<evidence type="ECO:0000313" key="2">
    <source>
        <dbReference type="EMBL" id="NHN55789.1"/>
    </source>
</evidence>
<evidence type="ECO:0000313" key="3">
    <source>
        <dbReference type="Proteomes" id="UP000744769"/>
    </source>
</evidence>
<dbReference type="Proteomes" id="UP000744769">
    <property type="component" value="Unassembled WGS sequence"/>
</dbReference>
<organism evidence="2 3">
    <name type="scientific">Metallococcus carri</name>
    <dbReference type="NCBI Taxonomy" id="1656884"/>
    <lineage>
        <taxon>Bacteria</taxon>
        <taxon>Bacillati</taxon>
        <taxon>Actinomycetota</taxon>
        <taxon>Actinomycetes</taxon>
        <taxon>Micrococcales</taxon>
        <taxon>Dermacoccaceae</taxon>
        <taxon>Metallococcus</taxon>
    </lineage>
</organism>
<gene>
    <name evidence="2" type="ORF">G9U51_08365</name>
</gene>
<dbReference type="EMBL" id="JAAOIV010000005">
    <property type="protein sequence ID" value="NHN55789.1"/>
    <property type="molecule type" value="Genomic_DNA"/>
</dbReference>
<feature type="region of interest" description="Disordered" evidence="1">
    <location>
        <begin position="60"/>
        <end position="85"/>
    </location>
</feature>